<accession>A0ABX0SEL5</accession>
<evidence type="ECO:0000256" key="1">
    <source>
        <dbReference type="ARBA" id="ARBA00022630"/>
    </source>
</evidence>
<keyword evidence="3 5" id="KW-0560">Oxidoreductase</keyword>
<dbReference type="InterPro" id="IPR023932">
    <property type="entry name" value="CE1759_FMN_reduct"/>
</dbReference>
<dbReference type="NCBIfam" id="TIGR04037">
    <property type="entry name" value="LLM_duo_CE1759"/>
    <property type="match status" value="1"/>
</dbReference>
<comment type="caution">
    <text evidence="5">The sequence shown here is derived from an EMBL/GenBank/DDBJ whole genome shotgun (WGS) entry which is preliminary data.</text>
</comment>
<dbReference type="EMBL" id="JAAMOZ010000001">
    <property type="protein sequence ID" value="NIH56825.1"/>
    <property type="molecule type" value="Genomic_DNA"/>
</dbReference>
<protein>
    <submittedName>
        <fullName evidence="5">FMN reductase</fullName>
        <ecNumber evidence="5">1.5.1.38</ecNumber>
    </submittedName>
</protein>
<keyword evidence="2" id="KW-0288">FMN</keyword>
<name>A0ABX0SEL5_9ACTN</name>
<reference evidence="5 6" key="1">
    <citation type="submission" date="2020-02" db="EMBL/GenBank/DDBJ databases">
        <title>Sequencing the genomes of 1000 actinobacteria strains.</title>
        <authorList>
            <person name="Klenk H.-P."/>
        </authorList>
    </citation>
    <scope>NUCLEOTIDE SEQUENCE [LARGE SCALE GENOMIC DNA]</scope>
    <source>
        <strain evidence="5 6">DSM 19609</strain>
    </source>
</reference>
<evidence type="ECO:0000313" key="6">
    <source>
        <dbReference type="Proteomes" id="UP000749311"/>
    </source>
</evidence>
<dbReference type="InterPro" id="IPR051814">
    <property type="entry name" value="NAD(P)H-dep_FMN_reductase"/>
</dbReference>
<dbReference type="InterPro" id="IPR029039">
    <property type="entry name" value="Flavoprotein-like_sf"/>
</dbReference>
<dbReference type="Gene3D" id="3.40.50.360">
    <property type="match status" value="1"/>
</dbReference>
<dbReference type="Proteomes" id="UP000749311">
    <property type="component" value="Unassembled WGS sequence"/>
</dbReference>
<dbReference type="PANTHER" id="PTHR43408">
    <property type="entry name" value="FMN REDUCTASE (NADPH)"/>
    <property type="match status" value="1"/>
</dbReference>
<evidence type="ECO:0000256" key="3">
    <source>
        <dbReference type="ARBA" id="ARBA00023002"/>
    </source>
</evidence>
<proteinExistence type="predicted"/>
<evidence type="ECO:0000256" key="2">
    <source>
        <dbReference type="ARBA" id="ARBA00022643"/>
    </source>
</evidence>
<dbReference type="EC" id="1.5.1.38" evidence="5"/>
<evidence type="ECO:0000259" key="4">
    <source>
        <dbReference type="Pfam" id="PF03358"/>
    </source>
</evidence>
<dbReference type="SUPFAM" id="SSF52218">
    <property type="entry name" value="Flavoproteins"/>
    <property type="match status" value="1"/>
</dbReference>
<dbReference type="GO" id="GO:0052873">
    <property type="term" value="F:FMN reductase (NADPH) activity"/>
    <property type="evidence" value="ECO:0007669"/>
    <property type="project" value="UniProtKB-EC"/>
</dbReference>
<gene>
    <name evidence="5" type="ORF">FB473_001470</name>
</gene>
<feature type="domain" description="NADPH-dependent FMN reductase-like" evidence="4">
    <location>
        <begin position="1"/>
        <end position="148"/>
    </location>
</feature>
<dbReference type="RefSeq" id="WP_208390472.1">
    <property type="nucleotide sequence ID" value="NZ_BAAAOO010000015.1"/>
</dbReference>
<dbReference type="Pfam" id="PF03358">
    <property type="entry name" value="FMN_red"/>
    <property type="match status" value="1"/>
</dbReference>
<organism evidence="5 6">
    <name type="scientific">Brooklawnia cerclae</name>
    <dbReference type="NCBI Taxonomy" id="349934"/>
    <lineage>
        <taxon>Bacteria</taxon>
        <taxon>Bacillati</taxon>
        <taxon>Actinomycetota</taxon>
        <taxon>Actinomycetes</taxon>
        <taxon>Propionibacteriales</taxon>
        <taxon>Propionibacteriaceae</taxon>
        <taxon>Brooklawnia</taxon>
    </lineage>
</organism>
<evidence type="ECO:0000313" key="5">
    <source>
        <dbReference type="EMBL" id="NIH56825.1"/>
    </source>
</evidence>
<keyword evidence="1" id="KW-0285">Flavoprotein</keyword>
<sequence length="206" mass="21693">MNIVVISAGAGSPSSTRKLADRMAGVVAEQLPGASVVTIDVRELAGDLVTAMTSGLRSEPVRQALDQVSHADGVIAVTPVFNAAYSGLFKLFFDVLDEGSLRGVPVLLGATGGTARHSLAIDQSMVPLFYYLRAVPLPSPVFAATDDWADPHSLDSRVREAVGLFVAALSGGAQAPARPRTTQDDDFDPGGDFEEMLKKVHETGTW</sequence>
<dbReference type="PANTHER" id="PTHR43408:SF2">
    <property type="entry name" value="FMN REDUCTASE (NADPH)"/>
    <property type="match status" value="1"/>
</dbReference>
<keyword evidence="6" id="KW-1185">Reference proteome</keyword>
<dbReference type="InterPro" id="IPR005025">
    <property type="entry name" value="FMN_Rdtase-like_dom"/>
</dbReference>